<feature type="transmembrane region" description="Helical" evidence="6">
    <location>
        <begin position="441"/>
        <end position="461"/>
    </location>
</feature>
<accession>A0A6A3JXE5</accession>
<reference evidence="8 9" key="1">
    <citation type="submission" date="2018-09" db="EMBL/GenBank/DDBJ databases">
        <title>Genomic investigation of the strawberry pathogen Phytophthora fragariae indicates pathogenicity is determined by transcriptional variation in three key races.</title>
        <authorList>
            <person name="Adams T.M."/>
            <person name="Armitage A.D."/>
            <person name="Sobczyk M.K."/>
            <person name="Bates H.J."/>
            <person name="Dunwell J.M."/>
            <person name="Nellist C.F."/>
            <person name="Harrison R.J."/>
        </authorList>
    </citation>
    <scope>NUCLEOTIDE SEQUENCE [LARGE SCALE GENOMIC DNA]</scope>
    <source>
        <strain evidence="8 9">SCRP249</strain>
    </source>
</reference>
<evidence type="ECO:0000256" key="2">
    <source>
        <dbReference type="ARBA" id="ARBA00007168"/>
    </source>
</evidence>
<proteinExistence type="inferred from homology"/>
<dbReference type="AlphaFoldDB" id="A0A6A3JXE5"/>
<protein>
    <recommendedName>
        <fullName evidence="6">Choline transporter-like protein</fullName>
    </recommendedName>
</protein>
<feature type="transmembrane region" description="Helical" evidence="6">
    <location>
        <begin position="158"/>
        <end position="179"/>
    </location>
</feature>
<dbReference type="EMBL" id="QXFV01001781">
    <property type="protein sequence ID" value="KAE8998472.1"/>
    <property type="molecule type" value="Genomic_DNA"/>
</dbReference>
<dbReference type="PANTHER" id="PTHR12385:SF4">
    <property type="entry name" value="PROTEIN PNS1"/>
    <property type="match status" value="1"/>
</dbReference>
<evidence type="ECO:0000256" key="1">
    <source>
        <dbReference type="ARBA" id="ARBA00004141"/>
    </source>
</evidence>
<comment type="subcellular location">
    <subcellularLocation>
        <location evidence="6">Cell membrane</location>
        <topology evidence="6">Multi-pass membrane protein</topology>
    </subcellularLocation>
    <subcellularLocation>
        <location evidence="1">Membrane</location>
        <topology evidence="1">Multi-pass membrane protein</topology>
    </subcellularLocation>
</comment>
<dbReference type="PANTHER" id="PTHR12385">
    <property type="entry name" value="CHOLINE TRANSPORTER-LIKE (SLC FAMILY 44)"/>
    <property type="match status" value="1"/>
</dbReference>
<evidence type="ECO:0000313" key="8">
    <source>
        <dbReference type="EMBL" id="KAE8998472.1"/>
    </source>
</evidence>
<feature type="transmembrane region" description="Helical" evidence="6">
    <location>
        <begin position="227"/>
        <end position="258"/>
    </location>
</feature>
<dbReference type="Pfam" id="PF04515">
    <property type="entry name" value="Choline_transpo"/>
    <property type="match status" value="1"/>
</dbReference>
<dbReference type="Proteomes" id="UP000429607">
    <property type="component" value="Unassembled WGS sequence"/>
</dbReference>
<name>A0A6A3JXE5_9STRA</name>
<feature type="region of interest" description="Disordered" evidence="7">
    <location>
        <begin position="1"/>
        <end position="74"/>
    </location>
</feature>
<keyword evidence="5 6" id="KW-0472">Membrane</keyword>
<keyword evidence="4 6" id="KW-1133">Transmembrane helix</keyword>
<feature type="transmembrane region" description="Helical" evidence="6">
    <location>
        <begin position="87"/>
        <end position="106"/>
    </location>
</feature>
<evidence type="ECO:0000256" key="3">
    <source>
        <dbReference type="ARBA" id="ARBA00022692"/>
    </source>
</evidence>
<dbReference type="GO" id="GO:0005886">
    <property type="term" value="C:plasma membrane"/>
    <property type="evidence" value="ECO:0007669"/>
    <property type="project" value="UniProtKB-SubCell"/>
</dbReference>
<feature type="transmembrane region" description="Helical" evidence="6">
    <location>
        <begin position="334"/>
        <end position="355"/>
    </location>
</feature>
<evidence type="ECO:0000256" key="6">
    <source>
        <dbReference type="RuleBase" id="RU368066"/>
    </source>
</evidence>
<feature type="transmembrane region" description="Helical" evidence="6">
    <location>
        <begin position="376"/>
        <end position="395"/>
    </location>
</feature>
<sequence length="550" mass="59936">MYTTPSEDQPLSANGISPTPFSIRTSKRHSLLYPLPTNDSDSDSEAMYTPVSETEPMLVSPSGGKARHSPPVNSLRLEPPAPKCNDWFFAALFLLNVAALAVLAFWKGVPALKEDMGRNRSDGRVPQGHSVAWTMIGLLCVLGTVLSLAWIKLLMTYAASMIRVALWLNVFMVLGFAVATFSVNVWAALVFLAMAAINVWYIYAVQNRIGFASANLKAACAALKQHSAIFAVAFVLVLQQLAWMFLWAVAALGMHQIFLETDPDCDREIDLASRGRNHGGLCVGLPAYMALFYMLVSVYWGQQVLQNILTCTTAGVVATWWYQPHAQKATVGALYRSVTTSFGSICFGSLIVAVLQALRTMADMAKRRANEENNGGLACLACMAECILSCLANIMEYVNQWAYVYVGVYGYPFRTSGKAVMDLFNNRGWTAVINDDLTSGALSFGALGVGVVTCCVGLLMVRFSPVEWFTALGSRMSVYGTMALIGFMVGISMAMILAHVIIAALHTVFVCFAEDPVAFNRNHPKEYDDLVSGWRQFHGDALLSAYGSAV</sequence>
<feature type="transmembrane region" description="Helical" evidence="6">
    <location>
        <begin position="185"/>
        <end position="206"/>
    </location>
</feature>
<feature type="transmembrane region" description="Helical" evidence="6">
    <location>
        <begin position="304"/>
        <end position="322"/>
    </location>
</feature>
<comment type="caution">
    <text evidence="8">The sequence shown here is derived from an EMBL/GenBank/DDBJ whole genome shotgun (WGS) entry which is preliminary data.</text>
</comment>
<feature type="transmembrane region" description="Helical" evidence="6">
    <location>
        <begin position="278"/>
        <end position="297"/>
    </location>
</feature>
<comment type="function">
    <text evidence="6">Choline transporter.</text>
</comment>
<evidence type="ECO:0000313" key="9">
    <source>
        <dbReference type="Proteomes" id="UP000429607"/>
    </source>
</evidence>
<organism evidence="8 9">
    <name type="scientific">Phytophthora rubi</name>
    <dbReference type="NCBI Taxonomy" id="129364"/>
    <lineage>
        <taxon>Eukaryota</taxon>
        <taxon>Sar</taxon>
        <taxon>Stramenopiles</taxon>
        <taxon>Oomycota</taxon>
        <taxon>Peronosporomycetes</taxon>
        <taxon>Peronosporales</taxon>
        <taxon>Peronosporaceae</taxon>
        <taxon>Phytophthora</taxon>
    </lineage>
</organism>
<gene>
    <name evidence="8" type="ORF">PR001_g19313</name>
</gene>
<feature type="compositionally biased region" description="Polar residues" evidence="7">
    <location>
        <begin position="1"/>
        <end position="24"/>
    </location>
</feature>
<keyword evidence="3 6" id="KW-0812">Transmembrane</keyword>
<comment type="similarity">
    <text evidence="2 6">Belongs to the CTL (choline transporter-like) family.</text>
</comment>
<feature type="transmembrane region" description="Helical" evidence="6">
    <location>
        <begin position="482"/>
        <end position="505"/>
    </location>
</feature>
<dbReference type="InterPro" id="IPR007603">
    <property type="entry name" value="Choline_transptr-like"/>
</dbReference>
<evidence type="ECO:0000256" key="5">
    <source>
        <dbReference type="ARBA" id="ARBA00023136"/>
    </source>
</evidence>
<dbReference type="GO" id="GO:0022857">
    <property type="term" value="F:transmembrane transporter activity"/>
    <property type="evidence" value="ECO:0007669"/>
    <property type="project" value="UniProtKB-UniRule"/>
</dbReference>
<evidence type="ECO:0000256" key="7">
    <source>
        <dbReference type="SAM" id="MobiDB-lite"/>
    </source>
</evidence>
<evidence type="ECO:0000256" key="4">
    <source>
        <dbReference type="ARBA" id="ARBA00022989"/>
    </source>
</evidence>
<feature type="transmembrane region" description="Helical" evidence="6">
    <location>
        <begin position="131"/>
        <end position="151"/>
    </location>
</feature>